<evidence type="ECO:0000256" key="5">
    <source>
        <dbReference type="ARBA" id="ARBA00022679"/>
    </source>
</evidence>
<evidence type="ECO:0000256" key="2">
    <source>
        <dbReference type="ARBA" id="ARBA00004141"/>
    </source>
</evidence>
<dbReference type="Pfam" id="PF02518">
    <property type="entry name" value="HATPase_c"/>
    <property type="match status" value="1"/>
</dbReference>
<keyword evidence="4" id="KW-0597">Phosphoprotein</keyword>
<evidence type="ECO:0000256" key="9">
    <source>
        <dbReference type="ARBA" id="ARBA00022840"/>
    </source>
</evidence>
<dbReference type="InterPro" id="IPR004358">
    <property type="entry name" value="Sig_transdc_His_kin-like_C"/>
</dbReference>
<evidence type="ECO:0000256" key="12">
    <source>
        <dbReference type="ARBA" id="ARBA00023136"/>
    </source>
</evidence>
<dbReference type="InterPro" id="IPR050428">
    <property type="entry name" value="TCS_sensor_his_kinase"/>
</dbReference>
<comment type="subcellular location">
    <subcellularLocation>
        <location evidence="2">Membrane</location>
        <topology evidence="2">Multi-pass membrane protein</topology>
    </subcellularLocation>
</comment>
<dbReference type="Pfam" id="PF00512">
    <property type="entry name" value="HisKA"/>
    <property type="match status" value="1"/>
</dbReference>
<dbReference type="InterPro" id="IPR036097">
    <property type="entry name" value="HisK_dim/P_sf"/>
</dbReference>
<organism evidence="15 16">
    <name type="scientific">Collimonas rhizosphaerae</name>
    <dbReference type="NCBI Taxonomy" id="3126357"/>
    <lineage>
        <taxon>Bacteria</taxon>
        <taxon>Pseudomonadati</taxon>
        <taxon>Pseudomonadota</taxon>
        <taxon>Betaproteobacteria</taxon>
        <taxon>Burkholderiales</taxon>
        <taxon>Oxalobacteraceae</taxon>
        <taxon>Collimonas</taxon>
    </lineage>
</organism>
<evidence type="ECO:0000256" key="13">
    <source>
        <dbReference type="SAM" id="Phobius"/>
    </source>
</evidence>
<keyword evidence="10 13" id="KW-1133">Transmembrane helix</keyword>
<keyword evidence="9 15" id="KW-0067">ATP-binding</keyword>
<evidence type="ECO:0000256" key="11">
    <source>
        <dbReference type="ARBA" id="ARBA00023012"/>
    </source>
</evidence>
<evidence type="ECO:0000256" key="4">
    <source>
        <dbReference type="ARBA" id="ARBA00022553"/>
    </source>
</evidence>
<feature type="domain" description="Histidine kinase" evidence="14">
    <location>
        <begin position="248"/>
        <end position="459"/>
    </location>
</feature>
<evidence type="ECO:0000256" key="6">
    <source>
        <dbReference type="ARBA" id="ARBA00022692"/>
    </source>
</evidence>
<dbReference type="Proteomes" id="UP001495910">
    <property type="component" value="Unassembled WGS sequence"/>
</dbReference>
<keyword evidence="5" id="KW-0808">Transferase</keyword>
<dbReference type="PRINTS" id="PR00344">
    <property type="entry name" value="BCTRLSENSOR"/>
</dbReference>
<dbReference type="PANTHER" id="PTHR45436">
    <property type="entry name" value="SENSOR HISTIDINE KINASE YKOH"/>
    <property type="match status" value="1"/>
</dbReference>
<dbReference type="EC" id="2.7.13.3" evidence="3"/>
<dbReference type="InterPro" id="IPR005467">
    <property type="entry name" value="His_kinase_dom"/>
</dbReference>
<sequence>MPESLKDHVGNGPRSYSLRWRLLWTILGTSTLLWLASLSIMVFIAWNETNDVFDDALKESSYLILAATTDFNERGLLNAAGVGTGEPRKVDMQYQIVMNGRVIQRTSKAPSTPFVPEFEKRKGFKNIEIDNKRWRIFVVRSKDTRFEVQVGQKFKKRLDILEELAGSLTPPVLLLLALLAVLSWYCVSRVIKPINNTAYALTQKSRDDLTPVLLDSQPSELKPIVNALNGVLLRLDSALQAERRFTADAAHELRTPLAALRMHVQLLQRQHSGLSLPFQKLRDDIDRSTTLVENLLVLARLDPLNPGSLQHQTVDIERFLRELIRTHTTTAEQRGIRLQLDSDIDQMNLNPEMMHIALRNLLDNALRYSPAGSIVQIEANQTLGLLRIAIRDDGPGVDGAHRIRLSERFFRVLGSEESGNGLGLSIVRRIAELHGAKLSFGSGLHGRGLGVFLDFPHQEQL</sequence>
<accession>A0ABU9PQL3</accession>
<evidence type="ECO:0000256" key="10">
    <source>
        <dbReference type="ARBA" id="ARBA00022989"/>
    </source>
</evidence>
<name>A0ABU9PQL3_9BURK</name>
<dbReference type="SUPFAM" id="SSF55874">
    <property type="entry name" value="ATPase domain of HSP90 chaperone/DNA topoisomerase II/histidine kinase"/>
    <property type="match status" value="1"/>
</dbReference>
<feature type="transmembrane region" description="Helical" evidence="13">
    <location>
        <begin position="22"/>
        <end position="46"/>
    </location>
</feature>
<comment type="catalytic activity">
    <reaction evidence="1">
        <text>ATP + protein L-histidine = ADP + protein N-phospho-L-histidine.</text>
        <dbReference type="EC" id="2.7.13.3"/>
    </reaction>
</comment>
<evidence type="ECO:0000256" key="3">
    <source>
        <dbReference type="ARBA" id="ARBA00012438"/>
    </source>
</evidence>
<dbReference type="SMART" id="SM00387">
    <property type="entry name" value="HATPase_c"/>
    <property type="match status" value="1"/>
</dbReference>
<keyword evidence="7" id="KW-0547">Nucleotide-binding</keyword>
<gene>
    <name evidence="15" type="ORF">V8G57_02640</name>
</gene>
<evidence type="ECO:0000256" key="7">
    <source>
        <dbReference type="ARBA" id="ARBA00022741"/>
    </source>
</evidence>
<keyword evidence="12 13" id="KW-0472">Membrane</keyword>
<dbReference type="SMART" id="SM00388">
    <property type="entry name" value="HisKA"/>
    <property type="match status" value="1"/>
</dbReference>
<dbReference type="CDD" id="cd00082">
    <property type="entry name" value="HisKA"/>
    <property type="match status" value="1"/>
</dbReference>
<dbReference type="InterPro" id="IPR013727">
    <property type="entry name" value="2CSK_N"/>
</dbReference>
<keyword evidence="11" id="KW-0902">Two-component regulatory system</keyword>
<evidence type="ECO:0000259" key="14">
    <source>
        <dbReference type="PROSITE" id="PS50109"/>
    </source>
</evidence>
<proteinExistence type="predicted"/>
<evidence type="ECO:0000256" key="8">
    <source>
        <dbReference type="ARBA" id="ARBA00022777"/>
    </source>
</evidence>
<dbReference type="InterPro" id="IPR003661">
    <property type="entry name" value="HisK_dim/P_dom"/>
</dbReference>
<keyword evidence="8" id="KW-0418">Kinase</keyword>
<dbReference type="InterPro" id="IPR003594">
    <property type="entry name" value="HATPase_dom"/>
</dbReference>
<evidence type="ECO:0000256" key="1">
    <source>
        <dbReference type="ARBA" id="ARBA00000085"/>
    </source>
</evidence>
<feature type="transmembrane region" description="Helical" evidence="13">
    <location>
        <begin position="164"/>
        <end position="185"/>
    </location>
</feature>
<protein>
    <recommendedName>
        <fullName evidence="3">histidine kinase</fullName>
        <ecNumber evidence="3">2.7.13.3</ecNumber>
    </recommendedName>
</protein>
<dbReference type="SUPFAM" id="SSF47384">
    <property type="entry name" value="Homodimeric domain of signal transducing histidine kinase"/>
    <property type="match status" value="1"/>
</dbReference>
<dbReference type="InterPro" id="IPR036890">
    <property type="entry name" value="HATPase_C_sf"/>
</dbReference>
<evidence type="ECO:0000313" key="15">
    <source>
        <dbReference type="EMBL" id="MEM4986277.1"/>
    </source>
</evidence>
<comment type="caution">
    <text evidence="15">The sequence shown here is derived from an EMBL/GenBank/DDBJ whole genome shotgun (WGS) entry which is preliminary data.</text>
</comment>
<dbReference type="Gene3D" id="1.10.287.130">
    <property type="match status" value="1"/>
</dbReference>
<dbReference type="GO" id="GO:0005524">
    <property type="term" value="F:ATP binding"/>
    <property type="evidence" value="ECO:0007669"/>
    <property type="project" value="UniProtKB-KW"/>
</dbReference>
<keyword evidence="16" id="KW-1185">Reference proteome</keyword>
<dbReference type="EMBL" id="JBANDC010000002">
    <property type="protein sequence ID" value="MEM4986277.1"/>
    <property type="molecule type" value="Genomic_DNA"/>
</dbReference>
<evidence type="ECO:0000313" key="16">
    <source>
        <dbReference type="Proteomes" id="UP001495910"/>
    </source>
</evidence>
<dbReference type="RefSeq" id="WP_342828099.1">
    <property type="nucleotide sequence ID" value="NZ_JBANDC010000002.1"/>
</dbReference>
<dbReference type="PANTHER" id="PTHR45436:SF14">
    <property type="entry name" value="SENSOR PROTEIN QSEC"/>
    <property type="match status" value="1"/>
</dbReference>
<dbReference type="Gene3D" id="3.30.565.10">
    <property type="entry name" value="Histidine kinase-like ATPase, C-terminal domain"/>
    <property type="match status" value="1"/>
</dbReference>
<dbReference type="PROSITE" id="PS50109">
    <property type="entry name" value="HIS_KIN"/>
    <property type="match status" value="1"/>
</dbReference>
<dbReference type="Pfam" id="PF08521">
    <property type="entry name" value="2CSK_N"/>
    <property type="match status" value="1"/>
</dbReference>
<keyword evidence="6 13" id="KW-0812">Transmembrane</keyword>
<reference evidence="15 16" key="1">
    <citation type="submission" date="2024-02" db="EMBL/GenBank/DDBJ databases">
        <title>Draft genome sequence of Collimonas sp. strain H4R21, an effective mineral-weathering bacterial strain isolated from the beech rhizosphere.</title>
        <authorList>
            <person name="Morin E."/>
            <person name="Uroz S."/>
            <person name="Leveau J.H.J."/>
            <person name="Kumar R."/>
            <person name="Rey M.W."/>
            <person name="Pham J."/>
        </authorList>
    </citation>
    <scope>NUCLEOTIDE SEQUENCE [LARGE SCALE GENOMIC DNA]</scope>
    <source>
        <strain evidence="15 16">H4R21</strain>
    </source>
</reference>